<dbReference type="InterPro" id="IPR023393">
    <property type="entry name" value="START-like_dom_sf"/>
</dbReference>
<dbReference type="SUPFAM" id="SSF55961">
    <property type="entry name" value="Bet v1-like"/>
    <property type="match status" value="1"/>
</dbReference>
<evidence type="ECO:0000313" key="2">
    <source>
        <dbReference type="Proteomes" id="UP000604765"/>
    </source>
</evidence>
<dbReference type="EMBL" id="BNJR01000007">
    <property type="protein sequence ID" value="GHP13312.1"/>
    <property type="molecule type" value="Genomic_DNA"/>
</dbReference>
<dbReference type="Gene3D" id="3.30.530.20">
    <property type="match status" value="1"/>
</dbReference>
<comment type="caution">
    <text evidence="1">The sequence shown here is derived from an EMBL/GenBank/DDBJ whole genome shotgun (WGS) entry which is preliminary data.</text>
</comment>
<dbReference type="Proteomes" id="UP000604765">
    <property type="component" value="Unassembled WGS sequence"/>
</dbReference>
<organism evidence="1 2">
    <name type="scientific">Lentilactobacillus fungorum</name>
    <dbReference type="NCBI Taxonomy" id="2201250"/>
    <lineage>
        <taxon>Bacteria</taxon>
        <taxon>Bacillati</taxon>
        <taxon>Bacillota</taxon>
        <taxon>Bacilli</taxon>
        <taxon>Lactobacillales</taxon>
        <taxon>Lactobacillaceae</taxon>
        <taxon>Lentilactobacillus</taxon>
    </lineage>
</organism>
<evidence type="ECO:0008006" key="3">
    <source>
        <dbReference type="Google" id="ProtNLM"/>
    </source>
</evidence>
<gene>
    <name evidence="1" type="ORF">YK48G_07370</name>
</gene>
<protein>
    <recommendedName>
        <fullName evidence="3">SRPBCC family protein</fullName>
    </recommendedName>
</protein>
<evidence type="ECO:0000313" key="1">
    <source>
        <dbReference type="EMBL" id="GHP13312.1"/>
    </source>
</evidence>
<reference evidence="1 2" key="1">
    <citation type="journal article" date="2021" name="Int. J. Syst. Evol. Microbiol.">
        <title>Lentilactobacillus fungorum sp. nov., isolated from spent mushroom substrates.</title>
        <authorList>
            <person name="Tohno M."/>
            <person name="Tanizawa Y."/>
            <person name="Kojima Y."/>
            <person name="Sakamoto M."/>
            <person name="Ohkuma M."/>
            <person name="Kobayashi H."/>
        </authorList>
    </citation>
    <scope>NUCLEOTIDE SEQUENCE [LARGE SCALE GENOMIC DNA]</scope>
    <source>
        <strain evidence="1 2">YK48G</strain>
    </source>
</reference>
<sequence length="141" mass="15869">MTQTKLFTNLITLNAPQTQAHDLIANPTQLLKWVPEITQVNPQEKTFVVNRSEGALNHYEEITVEDDDSQVVYHSRKGRLAYDLVFELKSVATQVQIQESLMVDEQSTQLPIKLLAPIAKHAFNLNLANLGRLIEGSVMNS</sequence>
<accession>A0ABQ3VWM6</accession>
<dbReference type="RefSeq" id="WP_203629349.1">
    <property type="nucleotide sequence ID" value="NZ_BNJR01000007.1"/>
</dbReference>
<proteinExistence type="predicted"/>
<name>A0ABQ3VWM6_9LACO</name>
<keyword evidence="2" id="KW-1185">Reference proteome</keyword>